<dbReference type="RefSeq" id="WP_075129292.1">
    <property type="nucleotide sequence ID" value="NZ_MSIE01000069.1"/>
</dbReference>
<protein>
    <recommendedName>
        <fullName evidence="1">DUF1707 domain-containing protein</fullName>
    </recommendedName>
</protein>
<comment type="caution">
    <text evidence="2">The sequence shown here is derived from an EMBL/GenBank/DDBJ whole genome shotgun (WGS) entry which is preliminary data.</text>
</comment>
<reference evidence="2 3" key="1">
    <citation type="submission" date="2016-12" db="EMBL/GenBank/DDBJ databases">
        <title>The draft genome sequence of Actinophytocola sp. 11-183.</title>
        <authorList>
            <person name="Wang W."/>
            <person name="Yuan L."/>
        </authorList>
    </citation>
    <scope>NUCLEOTIDE SEQUENCE [LARGE SCALE GENOMIC DNA]</scope>
    <source>
        <strain evidence="2 3">11-183</strain>
    </source>
</reference>
<dbReference type="OrthoDB" id="4772576at2"/>
<dbReference type="PANTHER" id="PTHR40763:SF4">
    <property type="entry name" value="DUF1707 DOMAIN-CONTAINING PROTEIN"/>
    <property type="match status" value="1"/>
</dbReference>
<feature type="domain" description="DUF1707" evidence="1">
    <location>
        <begin position="298"/>
        <end position="345"/>
    </location>
</feature>
<dbReference type="Proteomes" id="UP000185596">
    <property type="component" value="Unassembled WGS sequence"/>
</dbReference>
<name>A0A1Q8CAB0_9PSEU</name>
<sequence length="353" mass="38380">MEYALALGHLDRSRYERFRTAAYTVPVQELPSLVGELPGPRWETTPPEEPVSEPDRALAVALLTTAEGFGWVSGAGRAWRTQFATHARTAVDLLVLFLDVEPHLRGRDRSHPALAEPLARVAFVASVHRSRALGLITRGTFDSLLYVAAAGGAIEEHDAGLPRGPEQPRDVGDKFSRAVVKGLVKLVDTLEATVGKKAGDVAVDTVMKLLEKAAGPTEKVADPVPADVDRARIAKHLERALFDERLDPGDYATRMLAVLAARTTAELAALVVDLPVPDEEPLRDPKPDHRADDLIAPVDRQLVVTRLNRAMAEGTVSLWEYETFLDTVLDARTYAELEAATARLPPLPAPAED</sequence>
<dbReference type="AlphaFoldDB" id="A0A1Q8CAB0"/>
<accession>A0A1Q8CAB0</accession>
<organism evidence="2 3">
    <name type="scientific">Actinophytocola xanthii</name>
    <dbReference type="NCBI Taxonomy" id="1912961"/>
    <lineage>
        <taxon>Bacteria</taxon>
        <taxon>Bacillati</taxon>
        <taxon>Actinomycetota</taxon>
        <taxon>Actinomycetes</taxon>
        <taxon>Pseudonocardiales</taxon>
        <taxon>Pseudonocardiaceae</taxon>
    </lineage>
</organism>
<dbReference type="Pfam" id="PF08044">
    <property type="entry name" value="DUF1707"/>
    <property type="match status" value="2"/>
</dbReference>
<dbReference type="PANTHER" id="PTHR40763">
    <property type="entry name" value="MEMBRANE PROTEIN-RELATED"/>
    <property type="match status" value="1"/>
</dbReference>
<evidence type="ECO:0000259" key="1">
    <source>
        <dbReference type="Pfam" id="PF08044"/>
    </source>
</evidence>
<dbReference type="InterPro" id="IPR012551">
    <property type="entry name" value="DUF1707_SHOCT-like"/>
</dbReference>
<proteinExistence type="predicted"/>
<feature type="domain" description="DUF1707" evidence="1">
    <location>
        <begin position="226"/>
        <end position="275"/>
    </location>
</feature>
<keyword evidence="3" id="KW-1185">Reference proteome</keyword>
<gene>
    <name evidence="2" type="ORF">BU204_30765</name>
</gene>
<evidence type="ECO:0000313" key="2">
    <source>
        <dbReference type="EMBL" id="OLF11304.1"/>
    </source>
</evidence>
<evidence type="ECO:0000313" key="3">
    <source>
        <dbReference type="Proteomes" id="UP000185596"/>
    </source>
</evidence>
<dbReference type="STRING" id="1912961.BU204_30765"/>
<dbReference type="EMBL" id="MSIE01000069">
    <property type="protein sequence ID" value="OLF11304.1"/>
    <property type="molecule type" value="Genomic_DNA"/>
</dbReference>